<organism evidence="3 4">
    <name type="scientific">Anaeramoeba flamelloides</name>
    <dbReference type="NCBI Taxonomy" id="1746091"/>
    <lineage>
        <taxon>Eukaryota</taxon>
        <taxon>Metamonada</taxon>
        <taxon>Anaeramoebidae</taxon>
        <taxon>Anaeramoeba</taxon>
    </lineage>
</organism>
<name>A0AAV7YQ78_9EUKA</name>
<dbReference type="SUPFAM" id="SSF50729">
    <property type="entry name" value="PH domain-like"/>
    <property type="match status" value="1"/>
</dbReference>
<feature type="region of interest" description="Disordered" evidence="1">
    <location>
        <begin position="235"/>
        <end position="254"/>
    </location>
</feature>
<dbReference type="InterPro" id="IPR011993">
    <property type="entry name" value="PH-like_dom_sf"/>
</dbReference>
<sequence length="714" mass="81904">MFQKNVFSDFRQKPPLPQLSKRSFEKITTPDFTLEKPKWKKISDFKIKERKRKIQSSINELKEKKVFTSLPKIPSCFQNPKKKKKTNLNKQTTKEKEENIPKISSPLRTEIRSQPTQEFEINDNLFLPKSNSKTNNLILGTIPKQNDPIVKKKETKTIYKKNSFLSNNKRTPKQKTSIFDLKKTNTLKKNIYNPNNQNKKTNPNLISTLNSKSLTGSKIEIEKNKEENKIKIEEETEKETEKEIEKEKEKEKEIEEETKKGIEIEKETKTKTENDNKKEEIKIEKENDQEINSNKKIKNENEKEKEKEFEKAKGIQLKPIPKLGQPNTRNLFQNPKKNGLFSQTNRTLKSSLFSSPNTNKTKPLNTLLTKKIPTNRTGLLARKNINLKSRLFSSPKSNTLPNTTKTTTNSLSPSSTSTSPTLGLLSNQNKKKLGGPFSKIGNKSKTSLFGKSELLKSKTGNLNTTKNNIFPRSNSKERILPFGMKKSTETKKSGTHFFSATLSNKKSGDLFSNKSSLFKKNSLFSKTKPTSSLPNKQETTNNNKEDKQKSTADQEDEEDEEDGITVIKKICKVFELVDQVKNAEIEKESQQKLMKSNTSTIGNETKEKNTKPPVWKWEERGVGNLMVIERSDKNGYTLMMRRNPTKKIVINAPLFSGLNVKRNKKSLILNLKNYISKSSVENEKIGFTSFTIKTKTELDAQEIENEIHKIVKKL</sequence>
<evidence type="ECO:0000259" key="2">
    <source>
        <dbReference type="PROSITE" id="PS50196"/>
    </source>
</evidence>
<feature type="domain" description="RanBD1" evidence="2">
    <location>
        <begin position="526"/>
        <end position="714"/>
    </location>
</feature>
<accession>A0AAV7YQ78</accession>
<feature type="compositionally biased region" description="Low complexity" evidence="1">
    <location>
        <begin position="395"/>
        <end position="427"/>
    </location>
</feature>
<feature type="region of interest" description="Disordered" evidence="1">
    <location>
        <begin position="523"/>
        <end position="561"/>
    </location>
</feature>
<dbReference type="InterPro" id="IPR000156">
    <property type="entry name" value="Ran_bind_dom"/>
</dbReference>
<proteinExistence type="predicted"/>
<dbReference type="PROSITE" id="PS50196">
    <property type="entry name" value="RANBD1"/>
    <property type="match status" value="1"/>
</dbReference>
<gene>
    <name evidence="3" type="ORF">M0812_02584</name>
</gene>
<dbReference type="Proteomes" id="UP001146793">
    <property type="component" value="Unassembled WGS sequence"/>
</dbReference>
<evidence type="ECO:0000313" key="4">
    <source>
        <dbReference type="Proteomes" id="UP001146793"/>
    </source>
</evidence>
<dbReference type="EMBL" id="JANTQA010000048">
    <property type="protein sequence ID" value="KAJ3430909.1"/>
    <property type="molecule type" value="Genomic_DNA"/>
</dbReference>
<dbReference type="SMART" id="SM00160">
    <property type="entry name" value="RanBD"/>
    <property type="match status" value="1"/>
</dbReference>
<comment type="caution">
    <text evidence="3">The sequence shown here is derived from an EMBL/GenBank/DDBJ whole genome shotgun (WGS) entry which is preliminary data.</text>
</comment>
<reference evidence="3" key="1">
    <citation type="submission" date="2022-08" db="EMBL/GenBank/DDBJ databases">
        <title>Novel sulphate-reducing endosymbionts in the free-living metamonad Anaeramoeba.</title>
        <authorList>
            <person name="Jerlstrom-Hultqvist J."/>
            <person name="Cepicka I."/>
            <person name="Gallot-Lavallee L."/>
            <person name="Salas-Leiva D."/>
            <person name="Curtis B.A."/>
            <person name="Zahonova K."/>
            <person name="Pipaliya S."/>
            <person name="Dacks J."/>
            <person name="Roger A.J."/>
        </authorList>
    </citation>
    <scope>NUCLEOTIDE SEQUENCE</scope>
    <source>
        <strain evidence="3">Busselton2</strain>
    </source>
</reference>
<feature type="region of interest" description="Disordered" evidence="1">
    <location>
        <begin position="1"/>
        <end position="22"/>
    </location>
</feature>
<feature type="region of interest" description="Disordered" evidence="1">
    <location>
        <begin position="78"/>
        <end position="100"/>
    </location>
</feature>
<feature type="compositionally biased region" description="Polar residues" evidence="1">
    <location>
        <begin position="527"/>
        <end position="542"/>
    </location>
</feature>
<protein>
    <recommendedName>
        <fullName evidence="2">RanBD1 domain-containing protein</fullName>
    </recommendedName>
</protein>
<evidence type="ECO:0000256" key="1">
    <source>
        <dbReference type="SAM" id="MobiDB-lite"/>
    </source>
</evidence>
<evidence type="ECO:0000313" key="3">
    <source>
        <dbReference type="EMBL" id="KAJ3430909.1"/>
    </source>
</evidence>
<feature type="compositionally biased region" description="Basic and acidic residues" evidence="1">
    <location>
        <begin position="543"/>
        <end position="552"/>
    </location>
</feature>
<feature type="region of interest" description="Disordered" evidence="1">
    <location>
        <begin position="390"/>
        <end position="439"/>
    </location>
</feature>
<dbReference type="AlphaFoldDB" id="A0AAV7YQ78"/>
<dbReference type="Gene3D" id="2.30.29.30">
    <property type="entry name" value="Pleckstrin-homology domain (PH domain)/Phosphotyrosine-binding domain (PTB)"/>
    <property type="match status" value="1"/>
</dbReference>
<dbReference type="Pfam" id="PF00638">
    <property type="entry name" value="Ran_BP1"/>
    <property type="match status" value="1"/>
</dbReference>